<evidence type="ECO:0000256" key="5">
    <source>
        <dbReference type="ARBA" id="ARBA00022989"/>
    </source>
</evidence>
<dbReference type="InterPro" id="IPR035906">
    <property type="entry name" value="MetI-like_sf"/>
</dbReference>
<dbReference type="Gene3D" id="1.10.3720.10">
    <property type="entry name" value="MetI-like"/>
    <property type="match status" value="1"/>
</dbReference>
<gene>
    <name evidence="10" type="ORF">Drose_26395</name>
</gene>
<dbReference type="Proteomes" id="UP001058271">
    <property type="component" value="Chromosome"/>
</dbReference>
<dbReference type="PANTHER" id="PTHR43386">
    <property type="entry name" value="OLIGOPEPTIDE TRANSPORT SYSTEM PERMEASE PROTEIN APPC"/>
    <property type="match status" value="1"/>
</dbReference>
<keyword evidence="11" id="KW-1185">Reference proteome</keyword>
<evidence type="ECO:0000259" key="9">
    <source>
        <dbReference type="PROSITE" id="PS50928"/>
    </source>
</evidence>
<comment type="subcellular location">
    <subcellularLocation>
        <location evidence="1 7">Cell membrane</location>
        <topology evidence="1 7">Multi-pass membrane protein</topology>
    </subcellularLocation>
</comment>
<evidence type="ECO:0000256" key="8">
    <source>
        <dbReference type="SAM" id="MobiDB-lite"/>
    </source>
</evidence>
<dbReference type="SUPFAM" id="SSF161098">
    <property type="entry name" value="MetI-like"/>
    <property type="match status" value="1"/>
</dbReference>
<evidence type="ECO:0000313" key="11">
    <source>
        <dbReference type="Proteomes" id="UP001058271"/>
    </source>
</evidence>
<name>A0ABY5Z2M3_9ACTN</name>
<keyword evidence="6 7" id="KW-0472">Membrane</keyword>
<evidence type="ECO:0000256" key="3">
    <source>
        <dbReference type="ARBA" id="ARBA00022475"/>
    </source>
</evidence>
<feature type="transmembrane region" description="Helical" evidence="7">
    <location>
        <begin position="224"/>
        <end position="245"/>
    </location>
</feature>
<feature type="transmembrane region" description="Helical" evidence="7">
    <location>
        <begin position="50"/>
        <end position="74"/>
    </location>
</feature>
<evidence type="ECO:0000313" key="10">
    <source>
        <dbReference type="EMBL" id="UWZ34724.1"/>
    </source>
</evidence>
<feature type="transmembrane region" description="Helical" evidence="7">
    <location>
        <begin position="116"/>
        <end position="138"/>
    </location>
</feature>
<protein>
    <submittedName>
        <fullName evidence="10">ABC transporter permease</fullName>
    </submittedName>
</protein>
<keyword evidence="4 7" id="KW-0812">Transmembrane</keyword>
<evidence type="ECO:0000256" key="1">
    <source>
        <dbReference type="ARBA" id="ARBA00004651"/>
    </source>
</evidence>
<keyword evidence="3" id="KW-1003">Cell membrane</keyword>
<evidence type="ECO:0000256" key="6">
    <source>
        <dbReference type="ARBA" id="ARBA00023136"/>
    </source>
</evidence>
<proteinExistence type="inferred from homology"/>
<accession>A0ABY5Z2M3</accession>
<dbReference type="PANTHER" id="PTHR43386:SF25">
    <property type="entry name" value="PEPTIDE ABC TRANSPORTER PERMEASE PROTEIN"/>
    <property type="match status" value="1"/>
</dbReference>
<dbReference type="InterPro" id="IPR050366">
    <property type="entry name" value="BP-dependent_transpt_permease"/>
</dbReference>
<reference evidence="10" key="1">
    <citation type="submission" date="2021-04" db="EMBL/GenBank/DDBJ databases">
        <title>Biosynthetic gene clusters of Dactylosporangioum roseum.</title>
        <authorList>
            <person name="Hartkoorn R.C."/>
            <person name="Beaudoing E."/>
            <person name="Hot D."/>
            <person name="Moureu S."/>
        </authorList>
    </citation>
    <scope>NUCLEOTIDE SEQUENCE</scope>
    <source>
        <strain evidence="10">NRRL B-16295</strain>
    </source>
</reference>
<feature type="region of interest" description="Disordered" evidence="8">
    <location>
        <begin position="1"/>
        <end position="37"/>
    </location>
</feature>
<evidence type="ECO:0000256" key="4">
    <source>
        <dbReference type="ARBA" id="ARBA00022692"/>
    </source>
</evidence>
<evidence type="ECO:0000256" key="7">
    <source>
        <dbReference type="RuleBase" id="RU363032"/>
    </source>
</evidence>
<feature type="transmembrane region" description="Helical" evidence="7">
    <location>
        <begin position="150"/>
        <end position="170"/>
    </location>
</feature>
<dbReference type="Pfam" id="PF00528">
    <property type="entry name" value="BPD_transp_1"/>
    <property type="match status" value="1"/>
</dbReference>
<dbReference type="RefSeq" id="WP_260724058.1">
    <property type="nucleotide sequence ID" value="NZ_BAAABS010000052.1"/>
</dbReference>
<keyword evidence="2 7" id="KW-0813">Transport</keyword>
<sequence length="310" mass="32158">MNPSPRRSHVQPEPQPELGAPAAAEATPGAVPGPAGGRGRRSRYLAALRTPGGIAGLSLVLLIVLASLVLPLLLPYGPYQQGPDSLLSPGGDHPLGTDEVGRDLLARVVAGTRLDLLITLIAVPIAAVAGTLLGLLSVVNGWLGAFFQRVFDVLLGVPAVILGVAVTIAIAPGTEAVIIAIVLVVMPVFGRQARSSLLGQLPLDYVAAAEVLGYPRRRVMLRHILPNIVDVIFVRFAVEMSHAIMVEGGLSVIGLGIQSPDASLGSMIKSGSGYLLDHPAYALAPVVVVVLLVVGYTLLSNALNQAVLRK</sequence>
<comment type="similarity">
    <text evidence="7">Belongs to the binding-protein-dependent transport system permease family.</text>
</comment>
<organism evidence="10 11">
    <name type="scientific">Dactylosporangium roseum</name>
    <dbReference type="NCBI Taxonomy" id="47989"/>
    <lineage>
        <taxon>Bacteria</taxon>
        <taxon>Bacillati</taxon>
        <taxon>Actinomycetota</taxon>
        <taxon>Actinomycetes</taxon>
        <taxon>Micromonosporales</taxon>
        <taxon>Micromonosporaceae</taxon>
        <taxon>Dactylosporangium</taxon>
    </lineage>
</organism>
<dbReference type="EMBL" id="CP073721">
    <property type="protein sequence ID" value="UWZ34724.1"/>
    <property type="molecule type" value="Genomic_DNA"/>
</dbReference>
<feature type="domain" description="ABC transmembrane type-1" evidence="9">
    <location>
        <begin position="112"/>
        <end position="300"/>
    </location>
</feature>
<feature type="compositionally biased region" description="Low complexity" evidence="8">
    <location>
        <begin position="16"/>
        <end position="33"/>
    </location>
</feature>
<dbReference type="CDD" id="cd06261">
    <property type="entry name" value="TM_PBP2"/>
    <property type="match status" value="1"/>
</dbReference>
<dbReference type="PROSITE" id="PS50928">
    <property type="entry name" value="ABC_TM1"/>
    <property type="match status" value="1"/>
</dbReference>
<evidence type="ECO:0000256" key="2">
    <source>
        <dbReference type="ARBA" id="ARBA00022448"/>
    </source>
</evidence>
<dbReference type="InterPro" id="IPR000515">
    <property type="entry name" value="MetI-like"/>
</dbReference>
<keyword evidence="5 7" id="KW-1133">Transmembrane helix</keyword>
<feature type="transmembrane region" description="Helical" evidence="7">
    <location>
        <begin position="280"/>
        <end position="299"/>
    </location>
</feature>